<sequence length="184" mass="19533">MNHLPLASVLLATFALAGCGGKEAKEPVSKERIIAEAGELARPLPGQYETSVKLLSFSVPGLSEEQADKVKGMMGDVGGKSSGYCLTPDEAKKGFEESVRKMSQGQGGVNCEFSRFDVDGGKLSAEMTCKGPQGMESMMKIDGTATAQSTAMHMAMTQKTSMIPGGEMRMEMQMDSRRTGDCSS</sequence>
<evidence type="ECO:0000313" key="3">
    <source>
        <dbReference type="Proteomes" id="UP000619041"/>
    </source>
</evidence>
<organism evidence="2 3">
    <name type="scientific">Tsuneonella deserti</name>
    <dbReference type="NCBI Taxonomy" id="2035528"/>
    <lineage>
        <taxon>Bacteria</taxon>
        <taxon>Pseudomonadati</taxon>
        <taxon>Pseudomonadota</taxon>
        <taxon>Alphaproteobacteria</taxon>
        <taxon>Sphingomonadales</taxon>
        <taxon>Erythrobacteraceae</taxon>
        <taxon>Tsuneonella</taxon>
    </lineage>
</organism>
<feature type="chain" id="PRO_5047008166" description="DUF3617 domain-containing protein" evidence="1">
    <location>
        <begin position="18"/>
        <end position="184"/>
    </location>
</feature>
<proteinExistence type="predicted"/>
<dbReference type="Pfam" id="PF12276">
    <property type="entry name" value="DUF3617"/>
    <property type="match status" value="1"/>
</dbReference>
<feature type="signal peptide" evidence="1">
    <location>
        <begin position="1"/>
        <end position="17"/>
    </location>
</feature>
<evidence type="ECO:0000256" key="1">
    <source>
        <dbReference type="SAM" id="SignalP"/>
    </source>
</evidence>
<name>A0ABQ1S3X9_9SPHN</name>
<reference evidence="3" key="1">
    <citation type="journal article" date="2019" name="Int. J. Syst. Evol. Microbiol.">
        <title>The Global Catalogue of Microorganisms (GCM) 10K type strain sequencing project: providing services to taxonomists for standard genome sequencing and annotation.</title>
        <authorList>
            <consortium name="The Broad Institute Genomics Platform"/>
            <consortium name="The Broad Institute Genome Sequencing Center for Infectious Disease"/>
            <person name="Wu L."/>
            <person name="Ma J."/>
        </authorList>
    </citation>
    <scope>NUCLEOTIDE SEQUENCE [LARGE SCALE GENOMIC DNA]</scope>
    <source>
        <strain evidence="3">CGMCC 1.15959</strain>
    </source>
</reference>
<gene>
    <name evidence="2" type="ORF">GCM10011515_07210</name>
</gene>
<comment type="caution">
    <text evidence="2">The sequence shown here is derived from an EMBL/GenBank/DDBJ whole genome shotgun (WGS) entry which is preliminary data.</text>
</comment>
<dbReference type="RefSeq" id="WP_188643883.1">
    <property type="nucleotide sequence ID" value="NZ_BMKL01000001.1"/>
</dbReference>
<evidence type="ECO:0008006" key="4">
    <source>
        <dbReference type="Google" id="ProtNLM"/>
    </source>
</evidence>
<accession>A0ABQ1S3X9</accession>
<dbReference type="InterPro" id="IPR022061">
    <property type="entry name" value="DUF3617"/>
</dbReference>
<dbReference type="Proteomes" id="UP000619041">
    <property type="component" value="Unassembled WGS sequence"/>
</dbReference>
<evidence type="ECO:0000313" key="2">
    <source>
        <dbReference type="EMBL" id="GGD90159.1"/>
    </source>
</evidence>
<protein>
    <recommendedName>
        <fullName evidence="4">DUF3617 domain-containing protein</fullName>
    </recommendedName>
</protein>
<keyword evidence="1" id="KW-0732">Signal</keyword>
<dbReference type="EMBL" id="BMKL01000001">
    <property type="protein sequence ID" value="GGD90159.1"/>
    <property type="molecule type" value="Genomic_DNA"/>
</dbReference>
<keyword evidence="3" id="KW-1185">Reference proteome</keyword>